<dbReference type="Pfam" id="PF01885">
    <property type="entry name" value="PTS_2-RNA"/>
    <property type="match status" value="1"/>
</dbReference>
<gene>
    <name evidence="5" type="primary">kptA</name>
    <name evidence="6" type="ORF">ACG00Y_08250</name>
</gene>
<keyword evidence="2 5" id="KW-0808">Transferase</keyword>
<sequence length="179" mass="19870">MKLLKRVSKQMAYLLRHAPEQAGLRLDPEGYVLLDDVVDALRLTVPDVTPDIVREVVAQVEPRKQRYSIEGDAVRANYGHSVADRIALSPAEPPTKLFHGTSHDALAEIRDCGLLPMRRQYVHLTTDSQLALSVGGRHGAPCLLRVDAALAHAEGIVFYKANYTFWLADAVPSRFIHLP</sequence>
<accession>A0ABW7F078</accession>
<evidence type="ECO:0000313" key="7">
    <source>
        <dbReference type="Proteomes" id="UP001606210"/>
    </source>
</evidence>
<name>A0ABW7F078_9BURK</name>
<organism evidence="6 7">
    <name type="scientific">Pelomonas parva</name>
    <dbReference type="NCBI Taxonomy" id="3299032"/>
    <lineage>
        <taxon>Bacteria</taxon>
        <taxon>Pseudomonadati</taxon>
        <taxon>Pseudomonadota</taxon>
        <taxon>Betaproteobacteria</taxon>
        <taxon>Burkholderiales</taxon>
        <taxon>Sphaerotilaceae</taxon>
        <taxon>Roseateles</taxon>
    </lineage>
</organism>
<dbReference type="PANTHER" id="PTHR12684">
    <property type="entry name" value="PUTATIVE PHOSPHOTRANSFERASE"/>
    <property type="match status" value="1"/>
</dbReference>
<keyword evidence="3 5" id="KW-0520">NAD</keyword>
<dbReference type="EMBL" id="JBIGHV010000003">
    <property type="protein sequence ID" value="MFG6429896.1"/>
    <property type="molecule type" value="Genomic_DNA"/>
</dbReference>
<proteinExistence type="inferred from homology"/>
<evidence type="ECO:0000313" key="6">
    <source>
        <dbReference type="EMBL" id="MFG6429896.1"/>
    </source>
</evidence>
<dbReference type="InterPro" id="IPR002745">
    <property type="entry name" value="Ptrans_KptA/Tpt1"/>
</dbReference>
<protein>
    <recommendedName>
        <fullName evidence="5">Probable RNA 2'-phosphotransferase</fullName>
        <ecNumber evidence="5">2.7.1.-</ecNumber>
    </recommendedName>
</protein>
<evidence type="ECO:0000256" key="1">
    <source>
        <dbReference type="ARBA" id="ARBA00009836"/>
    </source>
</evidence>
<dbReference type="RefSeq" id="WP_394477721.1">
    <property type="nucleotide sequence ID" value="NZ_JBIGHV010000003.1"/>
</dbReference>
<comment type="similarity">
    <text evidence="1 5">Belongs to the KptA/TPT1 family.</text>
</comment>
<evidence type="ECO:0000256" key="5">
    <source>
        <dbReference type="HAMAP-Rule" id="MF_00299"/>
    </source>
</evidence>
<dbReference type="InterPro" id="IPR042081">
    <property type="entry name" value="RNA_2'-PTrans_C"/>
</dbReference>
<dbReference type="Gene3D" id="1.10.10.970">
    <property type="entry name" value="RNA 2'-phosphotransferase, Tpt1/KptA family, N-terminal domain"/>
    <property type="match status" value="1"/>
</dbReference>
<dbReference type="PANTHER" id="PTHR12684:SF2">
    <property type="entry name" value="TRNA 2'-PHOSPHOTRANSFERASE 1"/>
    <property type="match status" value="1"/>
</dbReference>
<dbReference type="SUPFAM" id="SSF56399">
    <property type="entry name" value="ADP-ribosylation"/>
    <property type="match status" value="1"/>
</dbReference>
<reference evidence="6 7" key="1">
    <citation type="submission" date="2024-08" db="EMBL/GenBank/DDBJ databases">
        <authorList>
            <person name="Lu H."/>
        </authorList>
    </citation>
    <scope>NUCLEOTIDE SEQUENCE [LARGE SCALE GENOMIC DNA]</scope>
    <source>
        <strain evidence="6 7">LYH14W</strain>
    </source>
</reference>
<dbReference type="EC" id="2.7.1.-" evidence="5"/>
<comment type="caution">
    <text evidence="6">The sequence shown here is derived from an EMBL/GenBank/DDBJ whole genome shotgun (WGS) entry which is preliminary data.</text>
</comment>
<evidence type="ECO:0000256" key="4">
    <source>
        <dbReference type="ARBA" id="ARBA00025212"/>
    </source>
</evidence>
<keyword evidence="7" id="KW-1185">Reference proteome</keyword>
<evidence type="ECO:0000256" key="2">
    <source>
        <dbReference type="ARBA" id="ARBA00022679"/>
    </source>
</evidence>
<comment type="function">
    <text evidence="4 5">Removes the 2'-phosphate from RNA via an intermediate in which the phosphate is ADP-ribosylated by NAD followed by a presumed transesterification to release the RNA and generate ADP-ribose 1''-2''-cyclic phosphate (APPR&gt;P). May function as an ADP-ribosylase.</text>
</comment>
<evidence type="ECO:0000256" key="3">
    <source>
        <dbReference type="ARBA" id="ARBA00023027"/>
    </source>
</evidence>
<dbReference type="InterPro" id="IPR022928">
    <property type="entry name" value="RNA_2'-PTrans_KptA"/>
</dbReference>
<dbReference type="Proteomes" id="UP001606210">
    <property type="component" value="Unassembled WGS sequence"/>
</dbReference>
<dbReference type="HAMAP" id="MF_00299">
    <property type="entry name" value="KptA"/>
    <property type="match status" value="1"/>
</dbReference>
<dbReference type="Gene3D" id="3.20.170.30">
    <property type="match status" value="1"/>
</dbReference>
<dbReference type="InterPro" id="IPR042080">
    <property type="entry name" value="RNA_2'-PTrans_N"/>
</dbReference>